<accession>A0ACC3BUT1</accession>
<protein>
    <submittedName>
        <fullName evidence="1">Uncharacterized protein</fullName>
    </submittedName>
</protein>
<sequence length="365" mass="36296">MATATVWPWARTLPVLVTGVVVGAAAVKTAVPLPRHAADASVSSSPPPPAPTTTTAASHGRRRRRTARRTLFPNSAACGRLRQLFSAAKKRAFAHKDTVAKVTAAADAIRGAAAEASASSPAAVTIAVPRPPPASGETAQTYDAPPPSPAAGPAALLVTDPIGMRDALVALAEHGAPAPPGMTPALSAGVAAAATDAIHNLMSDGGGGGGDTRVGGSSETLRLAVGSLLGEVLDVATAAGPPDAARRLNVYSAHDTTLLPLLMASGVAPDGWVPYASAVVLEVYEAPAGGDVADRPVRLLYNGRPVAVPGSGGAPVTSMRVLQDVWGGLVLRPHAADAACRVVPVEGAAGGSDSRGGEAAPTTSF</sequence>
<evidence type="ECO:0000313" key="1">
    <source>
        <dbReference type="EMBL" id="KAK1861500.1"/>
    </source>
</evidence>
<reference evidence="1" key="1">
    <citation type="submission" date="2019-11" db="EMBL/GenBank/DDBJ databases">
        <title>Nori genome reveals adaptations in red seaweeds to the harsh intertidal environment.</title>
        <authorList>
            <person name="Wang D."/>
            <person name="Mao Y."/>
        </authorList>
    </citation>
    <scope>NUCLEOTIDE SEQUENCE</scope>
    <source>
        <tissue evidence="1">Gametophyte</tissue>
    </source>
</reference>
<comment type="caution">
    <text evidence="1">The sequence shown here is derived from an EMBL/GenBank/DDBJ whole genome shotgun (WGS) entry which is preliminary data.</text>
</comment>
<dbReference type="Proteomes" id="UP000798662">
    <property type="component" value="Chromosome 1"/>
</dbReference>
<proteinExistence type="predicted"/>
<keyword evidence="2" id="KW-1185">Reference proteome</keyword>
<organism evidence="1 2">
    <name type="scientific">Pyropia yezoensis</name>
    <name type="common">Susabi-nori</name>
    <name type="synonym">Porphyra yezoensis</name>
    <dbReference type="NCBI Taxonomy" id="2788"/>
    <lineage>
        <taxon>Eukaryota</taxon>
        <taxon>Rhodophyta</taxon>
        <taxon>Bangiophyceae</taxon>
        <taxon>Bangiales</taxon>
        <taxon>Bangiaceae</taxon>
        <taxon>Pyropia</taxon>
    </lineage>
</organism>
<name>A0ACC3BUT1_PYRYE</name>
<gene>
    <name evidence="1" type="ORF">I4F81_004084</name>
</gene>
<evidence type="ECO:0000313" key="2">
    <source>
        <dbReference type="Proteomes" id="UP000798662"/>
    </source>
</evidence>
<dbReference type="EMBL" id="CM020618">
    <property type="protein sequence ID" value="KAK1861500.1"/>
    <property type="molecule type" value="Genomic_DNA"/>
</dbReference>